<dbReference type="AlphaFoldDB" id="A0A0M1P7Z1"/>
<dbReference type="PANTHER" id="PTHR33164">
    <property type="entry name" value="TRANSCRIPTIONAL REGULATOR, MARR FAMILY"/>
    <property type="match status" value="1"/>
</dbReference>
<dbReference type="PATRIC" id="fig|1705565.3.peg.4855"/>
<organism evidence="3 4">
    <name type="scientific">Paenibacillus solani</name>
    <dbReference type="NCBI Taxonomy" id="1705565"/>
    <lineage>
        <taxon>Bacteria</taxon>
        <taxon>Bacillati</taxon>
        <taxon>Bacillota</taxon>
        <taxon>Bacilli</taxon>
        <taxon>Bacillales</taxon>
        <taxon>Paenibacillaceae</taxon>
        <taxon>Paenibacillus</taxon>
    </lineage>
</organism>
<comment type="caution">
    <text evidence="3">The sequence shown here is derived from an EMBL/GenBank/DDBJ whole genome shotgun (WGS) entry which is preliminary data.</text>
</comment>
<accession>A0A0M1P7Z1</accession>
<dbReference type="InterPro" id="IPR036390">
    <property type="entry name" value="WH_DNA-bd_sf"/>
</dbReference>
<dbReference type="GO" id="GO:0006950">
    <property type="term" value="P:response to stress"/>
    <property type="evidence" value="ECO:0007669"/>
    <property type="project" value="TreeGrafter"/>
</dbReference>
<feature type="domain" description="HTH marR-type" evidence="2">
    <location>
        <begin position="20"/>
        <end position="174"/>
    </location>
</feature>
<dbReference type="GO" id="GO:0003700">
    <property type="term" value="F:DNA-binding transcription factor activity"/>
    <property type="evidence" value="ECO:0007669"/>
    <property type="project" value="InterPro"/>
</dbReference>
<dbReference type="InterPro" id="IPR000835">
    <property type="entry name" value="HTH_MarR-typ"/>
</dbReference>
<dbReference type="Gene3D" id="1.10.10.10">
    <property type="entry name" value="Winged helix-like DNA-binding domain superfamily/Winged helix DNA-binding domain"/>
    <property type="match status" value="1"/>
</dbReference>
<keyword evidence="1" id="KW-0238">DNA-binding</keyword>
<dbReference type="PROSITE" id="PS50995">
    <property type="entry name" value="HTH_MARR_2"/>
    <property type="match status" value="1"/>
</dbReference>
<dbReference type="InterPro" id="IPR036388">
    <property type="entry name" value="WH-like_DNA-bd_sf"/>
</dbReference>
<dbReference type="PRINTS" id="PR00598">
    <property type="entry name" value="HTHMARR"/>
</dbReference>
<dbReference type="RefSeq" id="WP_054403100.1">
    <property type="nucleotide sequence ID" value="NZ_LIUT01000001.1"/>
</dbReference>
<dbReference type="Pfam" id="PF12802">
    <property type="entry name" value="MarR_2"/>
    <property type="match status" value="1"/>
</dbReference>
<reference evidence="4" key="1">
    <citation type="submission" date="2015-08" db="EMBL/GenBank/DDBJ databases">
        <title>Genome sequencing project for genomic taxonomy and phylogenomics of Bacillus-like bacteria.</title>
        <authorList>
            <person name="Liu B."/>
            <person name="Wang J."/>
            <person name="Zhu Y."/>
            <person name="Liu G."/>
            <person name="Chen Q."/>
            <person name="Chen Z."/>
            <person name="Lan J."/>
            <person name="Che J."/>
            <person name="Ge C."/>
            <person name="Shi H."/>
            <person name="Pan Z."/>
            <person name="Liu X."/>
        </authorList>
    </citation>
    <scope>NUCLEOTIDE SEQUENCE [LARGE SCALE GENOMIC DNA]</scope>
    <source>
        <strain evidence="4">FJAT-22460</strain>
    </source>
</reference>
<sequence>MKRKPAKEYTTEQQLPRLGTSPYLKLMERTASSDTNLNSAHLGLIMLWLGDNILDMVDIDLAAFDITESKLDLLLLLSLHADQELVTPSSIADRLGIRRSSVTSLLIWLEKRNLIVREPYAKDGRMTHVRISAEGSTLVNQILPTFWSTCASLVDELDKEEQAVFQKVLVKLNASLEKRLGSGR</sequence>
<dbReference type="InterPro" id="IPR039422">
    <property type="entry name" value="MarR/SlyA-like"/>
</dbReference>
<evidence type="ECO:0000259" key="2">
    <source>
        <dbReference type="PROSITE" id="PS50995"/>
    </source>
</evidence>
<dbReference type="SMART" id="SM00347">
    <property type="entry name" value="HTH_MARR"/>
    <property type="match status" value="1"/>
</dbReference>
<evidence type="ECO:0000313" key="3">
    <source>
        <dbReference type="EMBL" id="KOR90154.1"/>
    </source>
</evidence>
<dbReference type="EMBL" id="LIUT01000001">
    <property type="protein sequence ID" value="KOR90154.1"/>
    <property type="molecule type" value="Genomic_DNA"/>
</dbReference>
<dbReference type="Proteomes" id="UP000036932">
    <property type="component" value="Unassembled WGS sequence"/>
</dbReference>
<evidence type="ECO:0000313" key="4">
    <source>
        <dbReference type="Proteomes" id="UP000036932"/>
    </source>
</evidence>
<dbReference type="GO" id="GO:0003677">
    <property type="term" value="F:DNA binding"/>
    <property type="evidence" value="ECO:0007669"/>
    <property type="project" value="UniProtKB-KW"/>
</dbReference>
<name>A0A0M1P7Z1_9BACL</name>
<dbReference type="SUPFAM" id="SSF46785">
    <property type="entry name" value="Winged helix' DNA-binding domain"/>
    <property type="match status" value="1"/>
</dbReference>
<evidence type="ECO:0000256" key="1">
    <source>
        <dbReference type="ARBA" id="ARBA00023125"/>
    </source>
</evidence>
<protein>
    <submittedName>
        <fullName evidence="3">Transcriptional regulator</fullName>
    </submittedName>
</protein>
<gene>
    <name evidence="3" type="ORF">AM231_14090</name>
</gene>
<dbReference type="PANTHER" id="PTHR33164:SF57">
    <property type="entry name" value="MARR-FAMILY TRANSCRIPTIONAL REGULATOR"/>
    <property type="match status" value="1"/>
</dbReference>
<proteinExistence type="predicted"/>
<keyword evidence="4" id="KW-1185">Reference proteome</keyword>